<dbReference type="VEuPathDB" id="FungiDB:RhiirA1_482884"/>
<reference evidence="2 3" key="1">
    <citation type="submission" date="2017-10" db="EMBL/GenBank/DDBJ databases">
        <title>Extensive intraspecific genome diversity in a model arbuscular mycorrhizal fungus.</title>
        <authorList>
            <person name="Chen E.C.H."/>
            <person name="Morin E."/>
            <person name="Baudet D."/>
            <person name="Noel J."/>
            <person name="Ndikumana S."/>
            <person name="Charron P."/>
            <person name="St-Onge C."/>
            <person name="Giorgi J."/>
            <person name="Grigoriev I.V."/>
            <person name="Roux C."/>
            <person name="Martin F.M."/>
            <person name="Corradi N."/>
        </authorList>
    </citation>
    <scope>NUCLEOTIDE SEQUENCE [LARGE SCALE GENOMIC DNA]</scope>
    <source>
        <strain evidence="2 3">A1</strain>
    </source>
</reference>
<sequence>VVVHSPVESLTETHTHNSVNLSWINPVPTHLEGIIIKQDGEEIVELSNTTNTYEILDLMPETTYLFEVLTKFTDGVIETPAGEVENVVVEAEPDRVNLSWDLPESENFQHVNIYRDATKIFETNGTYFNDLTVVPQKTYEYKLTTMSDTNIESSGVTKVVEIPLPPPPIVEGGEFEKDEETGDYTFRWTAPTTGKVEIYVGGNLYATVNAADLQIVIPADDMKFTLLGDPDVKMKAIDEYGQGGEVIKPPSTDGGTGGAIDVVEVPFSPVDLLTTGVGLFAL</sequence>
<dbReference type="SMART" id="SM00060">
    <property type="entry name" value="FN3"/>
    <property type="match status" value="2"/>
</dbReference>
<accession>A0A2N0QLA0</accession>
<dbReference type="InterPro" id="IPR036116">
    <property type="entry name" value="FN3_sf"/>
</dbReference>
<feature type="non-terminal residue" evidence="2">
    <location>
        <position position="282"/>
    </location>
</feature>
<evidence type="ECO:0000259" key="1">
    <source>
        <dbReference type="PROSITE" id="PS50853"/>
    </source>
</evidence>
<evidence type="ECO:0000313" key="3">
    <source>
        <dbReference type="Proteomes" id="UP000232688"/>
    </source>
</evidence>
<dbReference type="PROSITE" id="PS50853">
    <property type="entry name" value="FN3"/>
    <property type="match status" value="1"/>
</dbReference>
<gene>
    <name evidence="2" type="ORF">RhiirA1_482884</name>
</gene>
<dbReference type="InterPro" id="IPR003961">
    <property type="entry name" value="FN3_dom"/>
</dbReference>
<feature type="domain" description="Fibronectin type-III" evidence="1">
    <location>
        <begin position="3"/>
        <end position="94"/>
    </location>
</feature>
<feature type="non-terminal residue" evidence="2">
    <location>
        <position position="1"/>
    </location>
</feature>
<proteinExistence type="predicted"/>
<dbReference type="Gene3D" id="2.60.40.10">
    <property type="entry name" value="Immunoglobulins"/>
    <property type="match status" value="2"/>
</dbReference>
<comment type="caution">
    <text evidence="2">The sequence shown here is derived from an EMBL/GenBank/DDBJ whole genome shotgun (WGS) entry which is preliminary data.</text>
</comment>
<protein>
    <recommendedName>
        <fullName evidence="1">Fibronectin type-III domain-containing protein</fullName>
    </recommendedName>
</protein>
<dbReference type="Proteomes" id="UP000232688">
    <property type="component" value="Unassembled WGS sequence"/>
</dbReference>
<dbReference type="EMBL" id="LLXH01006912">
    <property type="protein sequence ID" value="PKC51834.1"/>
    <property type="molecule type" value="Genomic_DNA"/>
</dbReference>
<reference evidence="2 3" key="2">
    <citation type="submission" date="2017-10" db="EMBL/GenBank/DDBJ databases">
        <title>Genome analyses suggest a sexual origin of heterokaryosis in a supposedly ancient asexual fungus.</title>
        <authorList>
            <person name="Corradi N."/>
            <person name="Sedzielewska K."/>
            <person name="Noel J."/>
            <person name="Charron P."/>
            <person name="Farinelli L."/>
            <person name="Marton T."/>
            <person name="Kruger M."/>
            <person name="Pelin A."/>
            <person name="Brachmann A."/>
            <person name="Corradi N."/>
        </authorList>
    </citation>
    <scope>NUCLEOTIDE SEQUENCE [LARGE SCALE GENOMIC DNA]</scope>
    <source>
        <strain evidence="2 3">A1</strain>
    </source>
</reference>
<dbReference type="SUPFAM" id="SSF49265">
    <property type="entry name" value="Fibronectin type III"/>
    <property type="match status" value="1"/>
</dbReference>
<organism evidence="2 3">
    <name type="scientific">Rhizophagus irregularis</name>
    <dbReference type="NCBI Taxonomy" id="588596"/>
    <lineage>
        <taxon>Eukaryota</taxon>
        <taxon>Fungi</taxon>
        <taxon>Fungi incertae sedis</taxon>
        <taxon>Mucoromycota</taxon>
        <taxon>Glomeromycotina</taxon>
        <taxon>Glomeromycetes</taxon>
        <taxon>Glomerales</taxon>
        <taxon>Glomeraceae</taxon>
        <taxon>Rhizophagus</taxon>
    </lineage>
</organism>
<evidence type="ECO:0000313" key="2">
    <source>
        <dbReference type="EMBL" id="PKC51834.1"/>
    </source>
</evidence>
<dbReference type="InterPro" id="IPR013783">
    <property type="entry name" value="Ig-like_fold"/>
</dbReference>
<name>A0A2N0QLA0_9GLOM</name>
<dbReference type="AlphaFoldDB" id="A0A2N0QLA0"/>